<comment type="caution">
    <text evidence="2">The sequence shown here is derived from an EMBL/GenBank/DDBJ whole genome shotgun (WGS) entry which is preliminary data.</text>
</comment>
<reference evidence="2" key="1">
    <citation type="submission" date="2024-06" db="EMBL/GenBank/DDBJ databases">
        <authorList>
            <person name="Campbell A.G."/>
        </authorList>
    </citation>
    <scope>NUCLEOTIDE SEQUENCE</scope>
    <source>
        <strain evidence="2">EM17</strain>
    </source>
</reference>
<feature type="compositionally biased region" description="Gly residues" evidence="1">
    <location>
        <begin position="55"/>
        <end position="64"/>
    </location>
</feature>
<feature type="region of interest" description="Disordered" evidence="1">
    <location>
        <begin position="1"/>
        <end position="64"/>
    </location>
</feature>
<proteinExistence type="predicted"/>
<keyword evidence="3" id="KW-1185">Reference proteome</keyword>
<feature type="compositionally biased region" description="Basic and acidic residues" evidence="1">
    <location>
        <begin position="24"/>
        <end position="37"/>
    </location>
</feature>
<name>A0ABV1R7I8_9HYPH</name>
<protein>
    <submittedName>
        <fullName evidence="2">Uncharacterized protein</fullName>
    </submittedName>
</protein>
<dbReference type="EMBL" id="JBELQD010000030">
    <property type="protein sequence ID" value="MER2290785.1"/>
    <property type="molecule type" value="Genomic_DNA"/>
</dbReference>
<evidence type="ECO:0000313" key="2">
    <source>
        <dbReference type="EMBL" id="MER2290785.1"/>
    </source>
</evidence>
<evidence type="ECO:0000256" key="1">
    <source>
        <dbReference type="SAM" id="MobiDB-lite"/>
    </source>
</evidence>
<dbReference type="Proteomes" id="UP001432995">
    <property type="component" value="Unassembled WGS sequence"/>
</dbReference>
<evidence type="ECO:0000313" key="3">
    <source>
        <dbReference type="Proteomes" id="UP001432995"/>
    </source>
</evidence>
<accession>A0ABV1R7I8</accession>
<organism evidence="2 3">
    <name type="scientific">Methylobacterium brachiatum</name>
    <dbReference type="NCBI Taxonomy" id="269660"/>
    <lineage>
        <taxon>Bacteria</taxon>
        <taxon>Pseudomonadati</taxon>
        <taxon>Pseudomonadota</taxon>
        <taxon>Alphaproteobacteria</taxon>
        <taxon>Hyphomicrobiales</taxon>
        <taxon>Methylobacteriaceae</taxon>
        <taxon>Methylobacterium</taxon>
    </lineage>
</organism>
<gene>
    <name evidence="2" type="ORF">ABS770_21235</name>
</gene>
<dbReference type="RefSeq" id="WP_007559095.1">
    <property type="nucleotide sequence ID" value="NZ_JBELQD010000030.1"/>
</dbReference>
<sequence>MDMTKRRAAGRTTPIADTLPEQAEVERAIEAVLDRLRPKPAGAPASRAPKAEGPRGSGPGRKGD</sequence>